<dbReference type="GO" id="GO:0050660">
    <property type="term" value="F:flavin adenine dinucleotide binding"/>
    <property type="evidence" value="ECO:0007669"/>
    <property type="project" value="InterPro"/>
</dbReference>
<dbReference type="Gene3D" id="3.30.9.10">
    <property type="entry name" value="D-Amino Acid Oxidase, subunit A, domain 2"/>
    <property type="match status" value="1"/>
</dbReference>
<dbReference type="Pfam" id="PF01266">
    <property type="entry name" value="DAO"/>
    <property type="match status" value="1"/>
</dbReference>
<dbReference type="InterPro" id="IPR036188">
    <property type="entry name" value="FAD/NAD-bd_sf"/>
</dbReference>
<dbReference type="InterPro" id="IPR012727">
    <property type="entry name" value="Gly_oxidase_ThiO"/>
</dbReference>
<keyword evidence="2" id="KW-0784">Thiamine biosynthesis</keyword>
<sequence>MAEQRDILIVGGGVISVAIALELAHQGATVTILCRDAAQAATQAAAGMLAPQAERISPGPMLELCLQSRALYPSWIHRLETLTGLSAGYWACGILAPRYKPTKDPKSDWLGREELHALQPGLSAEVAGGYWYPKDAQVDNRALAKALWAAAPALGVEIQTGLMVDTIVHRNGVVTHLQTSLGDWQADHYIVATGAWSHDLLPIPVFPKKGQMFSVQVLSEAEQFALQNSAEVCTAGFRESLPLQHVLYGEDVYIVPRQDGRIVIGATSENVGFAAGNTAIGIESLRQAASRLYPALRQFPVQESWWGFRPATPDDLPILGESPYRNLTLAVGHYRNGILLAPATGRAIAQWVLCQSSPLPLDAFHWSRFSD</sequence>
<organism evidence="7 8">
    <name type="scientific">Myxacorys almedinensis A</name>
    <dbReference type="NCBI Taxonomy" id="2690445"/>
    <lineage>
        <taxon>Bacteria</taxon>
        <taxon>Bacillati</taxon>
        <taxon>Cyanobacteriota</taxon>
        <taxon>Cyanophyceae</taxon>
        <taxon>Leptolyngbyales</taxon>
        <taxon>Leptolyngbyaceae</taxon>
        <taxon>Myxacorys</taxon>
        <taxon>Myxacorys almedinensis</taxon>
    </lineage>
</organism>
<feature type="domain" description="FAD dependent oxidoreductase" evidence="6">
    <location>
        <begin position="6"/>
        <end position="351"/>
    </location>
</feature>
<proteinExistence type="predicted"/>
<evidence type="ECO:0000256" key="1">
    <source>
        <dbReference type="ARBA" id="ARBA00004948"/>
    </source>
</evidence>
<dbReference type="PANTHER" id="PTHR13847:SF289">
    <property type="entry name" value="GLYCINE OXIDASE"/>
    <property type="match status" value="1"/>
</dbReference>
<dbReference type="GO" id="GO:0043799">
    <property type="term" value="F:glycine oxidase activity"/>
    <property type="evidence" value="ECO:0007669"/>
    <property type="project" value="UniProtKB-EC"/>
</dbReference>
<dbReference type="GO" id="GO:0009228">
    <property type="term" value="P:thiamine biosynthetic process"/>
    <property type="evidence" value="ECO:0007669"/>
    <property type="project" value="UniProtKB-KW"/>
</dbReference>
<accession>A0A8J8CJ80</accession>
<dbReference type="PANTHER" id="PTHR13847">
    <property type="entry name" value="SARCOSINE DEHYDROGENASE-RELATED"/>
    <property type="match status" value="1"/>
</dbReference>
<name>A0A8J8CJ80_9CYAN</name>
<comment type="pathway">
    <text evidence="1">Cofactor biosynthesis; thiamine diphosphate biosynthesis.</text>
</comment>
<dbReference type="UniPathway" id="UPA00060"/>
<evidence type="ECO:0000313" key="8">
    <source>
        <dbReference type="Proteomes" id="UP000646053"/>
    </source>
</evidence>
<protein>
    <recommendedName>
        <fullName evidence="5">glycine oxidase</fullName>
        <ecNumber evidence="5">1.4.3.19</ecNumber>
    </recommendedName>
</protein>
<dbReference type="Proteomes" id="UP000646053">
    <property type="component" value="Unassembled WGS sequence"/>
</dbReference>
<comment type="caution">
    <text evidence="7">The sequence shown here is derived from an EMBL/GenBank/DDBJ whole genome shotgun (WGS) entry which is preliminary data.</text>
</comment>
<keyword evidence="8" id="KW-1185">Reference proteome</keyword>
<evidence type="ECO:0000256" key="2">
    <source>
        <dbReference type="ARBA" id="ARBA00022977"/>
    </source>
</evidence>
<evidence type="ECO:0000259" key="6">
    <source>
        <dbReference type="Pfam" id="PF01266"/>
    </source>
</evidence>
<dbReference type="EC" id="1.4.3.19" evidence="5"/>
<dbReference type="AlphaFoldDB" id="A0A8J8CJ80"/>
<dbReference type="InterPro" id="IPR006076">
    <property type="entry name" value="FAD-dep_OxRdtase"/>
</dbReference>
<evidence type="ECO:0000256" key="4">
    <source>
        <dbReference type="ARBA" id="ARBA00049872"/>
    </source>
</evidence>
<dbReference type="SUPFAM" id="SSF54373">
    <property type="entry name" value="FAD-linked reductases, C-terminal domain"/>
    <property type="match status" value="1"/>
</dbReference>
<dbReference type="GO" id="GO:0005737">
    <property type="term" value="C:cytoplasm"/>
    <property type="evidence" value="ECO:0007669"/>
    <property type="project" value="TreeGrafter"/>
</dbReference>
<evidence type="ECO:0000256" key="3">
    <source>
        <dbReference type="ARBA" id="ARBA00023002"/>
    </source>
</evidence>
<dbReference type="NCBIfam" id="TIGR02352">
    <property type="entry name" value="thiamin_ThiO"/>
    <property type="match status" value="1"/>
</dbReference>
<keyword evidence="3 7" id="KW-0560">Oxidoreductase</keyword>
<dbReference type="SUPFAM" id="SSF51905">
    <property type="entry name" value="FAD/NAD(P)-binding domain"/>
    <property type="match status" value="1"/>
</dbReference>
<evidence type="ECO:0000256" key="5">
    <source>
        <dbReference type="ARBA" id="ARBA00050018"/>
    </source>
</evidence>
<dbReference type="RefSeq" id="WP_162422855.1">
    <property type="nucleotide sequence ID" value="NZ_WVIE01000008.1"/>
</dbReference>
<dbReference type="EMBL" id="WVIE01000008">
    <property type="protein sequence ID" value="NDJ17331.1"/>
    <property type="molecule type" value="Genomic_DNA"/>
</dbReference>
<dbReference type="GO" id="GO:0009229">
    <property type="term" value="P:thiamine diphosphate biosynthetic process"/>
    <property type="evidence" value="ECO:0007669"/>
    <property type="project" value="UniProtKB-UniPathway"/>
</dbReference>
<evidence type="ECO:0000313" key="7">
    <source>
        <dbReference type="EMBL" id="NDJ17331.1"/>
    </source>
</evidence>
<comment type="catalytic activity">
    <reaction evidence="4">
        <text>glycine + O2 + H2O = glyoxylate + H2O2 + NH4(+)</text>
        <dbReference type="Rhea" id="RHEA:11532"/>
        <dbReference type="ChEBI" id="CHEBI:15377"/>
        <dbReference type="ChEBI" id="CHEBI:15379"/>
        <dbReference type="ChEBI" id="CHEBI:16240"/>
        <dbReference type="ChEBI" id="CHEBI:28938"/>
        <dbReference type="ChEBI" id="CHEBI:36655"/>
        <dbReference type="ChEBI" id="CHEBI:57305"/>
        <dbReference type="EC" id="1.4.3.19"/>
    </reaction>
</comment>
<gene>
    <name evidence="7" type="primary">thiO</name>
    <name evidence="7" type="ORF">GS601_08510</name>
</gene>
<dbReference type="Gene3D" id="3.50.50.60">
    <property type="entry name" value="FAD/NAD(P)-binding domain"/>
    <property type="match status" value="1"/>
</dbReference>
<reference evidence="7" key="1">
    <citation type="submission" date="2019-12" db="EMBL/GenBank/DDBJ databases">
        <title>High-Quality draft genome sequences of three cyanobacteria isolated from the limestone walls of the Old Cathedral of Coimbra.</title>
        <authorList>
            <person name="Tiago I."/>
            <person name="Soares F."/>
            <person name="Portugal A."/>
        </authorList>
    </citation>
    <scope>NUCLEOTIDE SEQUENCE</scope>
    <source>
        <strain evidence="7">A</strain>
    </source>
</reference>